<dbReference type="Gene3D" id="2.60.120.620">
    <property type="entry name" value="q2cbj1_9rhob like domain"/>
    <property type="match status" value="1"/>
</dbReference>
<dbReference type="PANTHER" id="PTHR20883:SF48">
    <property type="entry name" value="ECTOINE DIOXYGENASE"/>
    <property type="match status" value="1"/>
</dbReference>
<reference evidence="1 2" key="1">
    <citation type="journal article" date="2016" name="Nat. Commun.">
        <title>Thousands of microbial genomes shed light on interconnected biogeochemical processes in an aquifer system.</title>
        <authorList>
            <person name="Anantharaman K."/>
            <person name="Brown C.T."/>
            <person name="Hug L.A."/>
            <person name="Sharon I."/>
            <person name="Castelle C.J."/>
            <person name="Probst A.J."/>
            <person name="Thomas B.C."/>
            <person name="Singh A."/>
            <person name="Wilkins M.J."/>
            <person name="Karaoz U."/>
            <person name="Brodie E.L."/>
            <person name="Williams K.H."/>
            <person name="Hubbard S.S."/>
            <person name="Banfield J.F."/>
        </authorList>
    </citation>
    <scope>NUCLEOTIDE SEQUENCE [LARGE SCALE GENOMIC DNA]</scope>
    <source>
        <strain evidence="2">RIFCSPLOWO2_12_FULL_64_10</strain>
    </source>
</reference>
<evidence type="ECO:0000313" key="1">
    <source>
        <dbReference type="EMBL" id="OGG56612.1"/>
    </source>
</evidence>
<gene>
    <name evidence="1" type="ORF">A3F84_02555</name>
</gene>
<evidence type="ECO:0008006" key="3">
    <source>
        <dbReference type="Google" id="ProtNLM"/>
    </source>
</evidence>
<sequence>MLTPEEKHSYEENGYLLKKRLIPLAWIEQVRQEIEGIHERMAAQPAQGVTVSWEVYDDPAKPKRIKQLMHSELVSPTLNRILRSDALLDIVEALIGPDVSLYHSKLLLKAAHDGTAIPWHQDYAYWKRDDNRPLMINCQLAIDEATLENGCIQYVPGSHKWGLQEHERRQQTFGVFLPGHYREREDAVAVEMEPGDGVFFNSLIVHGSAPNTSGKDRRMNTFAYNVTGNSLTQCREALRGQEIVRN</sequence>
<dbReference type="Proteomes" id="UP000178606">
    <property type="component" value="Unassembled WGS sequence"/>
</dbReference>
<protein>
    <recommendedName>
        <fullName evidence="3">Phytanoyl-CoA dioxygenase</fullName>
    </recommendedName>
</protein>
<name>A0A1F6D6I4_HANXR</name>
<dbReference type="PANTHER" id="PTHR20883">
    <property type="entry name" value="PHYTANOYL-COA DIOXYGENASE DOMAIN CONTAINING 1"/>
    <property type="match status" value="1"/>
</dbReference>
<evidence type="ECO:0000313" key="2">
    <source>
        <dbReference type="Proteomes" id="UP000178606"/>
    </source>
</evidence>
<dbReference type="AlphaFoldDB" id="A0A1F6D6I4"/>
<comment type="caution">
    <text evidence="1">The sequence shown here is derived from an EMBL/GenBank/DDBJ whole genome shotgun (WGS) entry which is preliminary data.</text>
</comment>
<proteinExistence type="predicted"/>
<dbReference type="GO" id="GO:0016706">
    <property type="term" value="F:2-oxoglutarate-dependent dioxygenase activity"/>
    <property type="evidence" value="ECO:0007669"/>
    <property type="project" value="UniProtKB-ARBA"/>
</dbReference>
<dbReference type="InterPro" id="IPR008775">
    <property type="entry name" value="Phytyl_CoA_dOase-like"/>
</dbReference>
<dbReference type="SUPFAM" id="SSF51197">
    <property type="entry name" value="Clavaminate synthase-like"/>
    <property type="match status" value="1"/>
</dbReference>
<dbReference type="GO" id="GO:0005506">
    <property type="term" value="F:iron ion binding"/>
    <property type="evidence" value="ECO:0007669"/>
    <property type="project" value="UniProtKB-ARBA"/>
</dbReference>
<organism evidence="1 2">
    <name type="scientific">Handelsmanbacteria sp. (strain RIFCSPLOWO2_12_FULL_64_10)</name>
    <dbReference type="NCBI Taxonomy" id="1817868"/>
    <lineage>
        <taxon>Bacteria</taxon>
        <taxon>Candidatus Handelsmaniibacteriota</taxon>
    </lineage>
</organism>
<accession>A0A1F6D6I4</accession>
<dbReference type="EMBL" id="MFKF01000025">
    <property type="protein sequence ID" value="OGG56612.1"/>
    <property type="molecule type" value="Genomic_DNA"/>
</dbReference>
<dbReference type="Pfam" id="PF05721">
    <property type="entry name" value="PhyH"/>
    <property type="match status" value="1"/>
</dbReference>